<name>A0A1Y2F8K9_9BASI</name>
<organism evidence="3 4">
    <name type="scientific">Leucosporidium creatinivorum</name>
    <dbReference type="NCBI Taxonomy" id="106004"/>
    <lineage>
        <taxon>Eukaryota</taxon>
        <taxon>Fungi</taxon>
        <taxon>Dikarya</taxon>
        <taxon>Basidiomycota</taxon>
        <taxon>Pucciniomycotina</taxon>
        <taxon>Microbotryomycetes</taxon>
        <taxon>Leucosporidiales</taxon>
        <taxon>Leucosporidium</taxon>
    </lineage>
</organism>
<sequence length="217" mass="25355">MPGNRIKTMKALQSRKSNVTGHKLHPNSRRAKQLQRVELRTKKLDLQGKVQRTAEIKRVDRHLHFIHAVSDDVDAVSLPELHQILQDYINRDEEEIVELEAERKERSWRKAEGKTKRELELEQQKIEELGEYRSGFELPDLTLPENVFLCRQWIRPIGSDKNPRMKGGDPSFLGRLRMIRINSEDKNAIVVVREGAREGEWETNEGGEERDEEMEDA</sequence>
<reference evidence="3 4" key="1">
    <citation type="submission" date="2016-07" db="EMBL/GenBank/DDBJ databases">
        <title>Pervasive Adenine N6-methylation of Active Genes in Fungi.</title>
        <authorList>
            <consortium name="DOE Joint Genome Institute"/>
            <person name="Mondo S.J."/>
            <person name="Dannebaum R.O."/>
            <person name="Kuo R.C."/>
            <person name="Labutti K."/>
            <person name="Haridas S."/>
            <person name="Kuo A."/>
            <person name="Salamov A."/>
            <person name="Ahrendt S.R."/>
            <person name="Lipzen A."/>
            <person name="Sullivan W."/>
            <person name="Andreopoulos W.B."/>
            <person name="Clum A."/>
            <person name="Lindquist E."/>
            <person name="Daum C."/>
            <person name="Ramamoorthy G.K."/>
            <person name="Gryganskyi A."/>
            <person name="Culley D."/>
            <person name="Magnuson J.K."/>
            <person name="James T.Y."/>
            <person name="O'Malley M.A."/>
            <person name="Stajich J.E."/>
            <person name="Spatafora J.W."/>
            <person name="Visel A."/>
            <person name="Grigoriev I.V."/>
        </authorList>
    </citation>
    <scope>NUCLEOTIDE SEQUENCE [LARGE SCALE GENOMIC DNA]</scope>
    <source>
        <strain evidence="3 4">62-1032</strain>
    </source>
</reference>
<dbReference type="InterPro" id="IPR038356">
    <property type="entry name" value="Tma16_sf"/>
</dbReference>
<evidence type="ECO:0000256" key="2">
    <source>
        <dbReference type="SAM" id="MobiDB-lite"/>
    </source>
</evidence>
<dbReference type="EMBL" id="MCGR01000025">
    <property type="protein sequence ID" value="ORY80248.1"/>
    <property type="molecule type" value="Genomic_DNA"/>
</dbReference>
<dbReference type="OrthoDB" id="270284at2759"/>
<dbReference type="STRING" id="106004.A0A1Y2F8K9"/>
<evidence type="ECO:0008006" key="5">
    <source>
        <dbReference type="Google" id="ProtNLM"/>
    </source>
</evidence>
<evidence type="ECO:0000313" key="3">
    <source>
        <dbReference type="EMBL" id="ORY80248.1"/>
    </source>
</evidence>
<dbReference type="InterPro" id="IPR021346">
    <property type="entry name" value="Tma16"/>
</dbReference>
<dbReference type="AlphaFoldDB" id="A0A1Y2F8K9"/>
<accession>A0A1Y2F8K9</accession>
<dbReference type="Proteomes" id="UP000193467">
    <property type="component" value="Unassembled WGS sequence"/>
</dbReference>
<gene>
    <name evidence="3" type="ORF">BCR35DRAFT_92337</name>
</gene>
<dbReference type="PANTHER" id="PTHR13349:SF2">
    <property type="entry name" value="TRANSLATION MACHINERY-ASSOCIATED PROTEIN 16"/>
    <property type="match status" value="1"/>
</dbReference>
<dbReference type="InParanoid" id="A0A1Y2F8K9"/>
<comment type="caution">
    <text evidence="3">The sequence shown here is derived from an EMBL/GenBank/DDBJ whole genome shotgun (WGS) entry which is preliminary data.</text>
</comment>
<dbReference type="Gene3D" id="1.20.1440.170">
    <property type="entry name" value="Translation machinery-associated protein 16-like"/>
    <property type="match status" value="1"/>
</dbReference>
<protein>
    <recommendedName>
        <fullName evidence="5">Translation machinery-associated protein 16</fullName>
    </recommendedName>
</protein>
<feature type="compositionally biased region" description="Acidic residues" evidence="2">
    <location>
        <begin position="201"/>
        <end position="217"/>
    </location>
</feature>
<keyword evidence="4" id="KW-1185">Reference proteome</keyword>
<dbReference type="PANTHER" id="PTHR13349">
    <property type="entry name" value="TRANSLATION MACHINERY-ASSOCIATED PROTEIN 16"/>
    <property type="match status" value="1"/>
</dbReference>
<comment type="similarity">
    <text evidence="1">Belongs to the TMA16 family.</text>
</comment>
<dbReference type="Pfam" id="PF11176">
    <property type="entry name" value="Tma16"/>
    <property type="match status" value="1"/>
</dbReference>
<dbReference type="GO" id="GO:0005634">
    <property type="term" value="C:nucleus"/>
    <property type="evidence" value="ECO:0007669"/>
    <property type="project" value="TreeGrafter"/>
</dbReference>
<feature type="region of interest" description="Disordered" evidence="2">
    <location>
        <begin position="195"/>
        <end position="217"/>
    </location>
</feature>
<evidence type="ECO:0000313" key="4">
    <source>
        <dbReference type="Proteomes" id="UP000193467"/>
    </source>
</evidence>
<evidence type="ECO:0000256" key="1">
    <source>
        <dbReference type="ARBA" id="ARBA00034127"/>
    </source>
</evidence>
<feature type="region of interest" description="Disordered" evidence="2">
    <location>
        <begin position="1"/>
        <end position="27"/>
    </location>
</feature>
<proteinExistence type="inferred from homology"/>